<feature type="compositionally biased region" description="Low complexity" evidence="1">
    <location>
        <begin position="25"/>
        <end position="43"/>
    </location>
</feature>
<gene>
    <name evidence="2" type="ORF">llap_21138</name>
</gene>
<reference evidence="3" key="1">
    <citation type="submission" date="2017-11" db="EMBL/GenBank/DDBJ databases">
        <authorList>
            <person name="Lima N.C."/>
            <person name="Parody-Merino A.M."/>
            <person name="Battley P.F."/>
            <person name="Fidler A.E."/>
            <person name="Prosdocimi F."/>
        </authorList>
    </citation>
    <scope>NUCLEOTIDE SEQUENCE [LARGE SCALE GENOMIC DNA]</scope>
</reference>
<dbReference type="Proteomes" id="UP000233556">
    <property type="component" value="Unassembled WGS sequence"/>
</dbReference>
<evidence type="ECO:0000256" key="1">
    <source>
        <dbReference type="SAM" id="MobiDB-lite"/>
    </source>
</evidence>
<sequence>MPVLPVLVGSQCQPAPYWSPTCWQPTGTPTPGTTPRTSYPSGSWPRGPPPVPSCPLAAGPDPAQGRGWHGPSSSSSWAGSCGNSGWSPPQQGRGCPGWGGQGAPSCDPPLSASACCPACRLPKRTWGDPENRSRNPKTPHGRMTHGPPRPFTGQETPKTLLETTKIPQEPPRPFRDPFHGPADPQEPSGPGPPRSLPGSSPWAKRPPGPLQNSPKTTKDPQVPSIPAVPL</sequence>
<feature type="compositionally biased region" description="Low complexity" evidence="1">
    <location>
        <begin position="65"/>
        <end position="93"/>
    </location>
</feature>
<accession>A0A2I0T450</accession>
<reference evidence="3" key="2">
    <citation type="submission" date="2017-12" db="EMBL/GenBank/DDBJ databases">
        <title>Genome sequence of the Bar-tailed Godwit (Limosa lapponica baueri).</title>
        <authorList>
            <person name="Lima N.C.B."/>
            <person name="Parody-Merino A.M."/>
            <person name="Battley P.F."/>
            <person name="Fidler A.E."/>
            <person name="Prosdocimi F."/>
        </authorList>
    </citation>
    <scope>NUCLEOTIDE SEQUENCE [LARGE SCALE GENOMIC DNA]</scope>
</reference>
<feature type="compositionally biased region" description="Polar residues" evidence="1">
    <location>
        <begin position="153"/>
        <end position="166"/>
    </location>
</feature>
<keyword evidence="3" id="KW-1185">Reference proteome</keyword>
<feature type="region of interest" description="Disordered" evidence="1">
    <location>
        <begin position="23"/>
        <end position="230"/>
    </location>
</feature>
<organism evidence="2 3">
    <name type="scientific">Limosa lapponica baueri</name>
    <dbReference type="NCBI Taxonomy" id="1758121"/>
    <lineage>
        <taxon>Eukaryota</taxon>
        <taxon>Metazoa</taxon>
        <taxon>Chordata</taxon>
        <taxon>Craniata</taxon>
        <taxon>Vertebrata</taxon>
        <taxon>Euteleostomi</taxon>
        <taxon>Archelosauria</taxon>
        <taxon>Archosauria</taxon>
        <taxon>Dinosauria</taxon>
        <taxon>Saurischia</taxon>
        <taxon>Theropoda</taxon>
        <taxon>Coelurosauria</taxon>
        <taxon>Aves</taxon>
        <taxon>Neognathae</taxon>
        <taxon>Neoaves</taxon>
        <taxon>Charadriiformes</taxon>
        <taxon>Scolopacidae</taxon>
        <taxon>Limosa</taxon>
    </lineage>
</organism>
<evidence type="ECO:0000313" key="2">
    <source>
        <dbReference type="EMBL" id="PKU28558.1"/>
    </source>
</evidence>
<protein>
    <submittedName>
        <fullName evidence="2">Uncharacterized protein</fullName>
    </submittedName>
</protein>
<name>A0A2I0T450_LIMLA</name>
<proteinExistence type="predicted"/>
<dbReference type="AlphaFoldDB" id="A0A2I0T450"/>
<evidence type="ECO:0000313" key="3">
    <source>
        <dbReference type="Proteomes" id="UP000233556"/>
    </source>
</evidence>
<dbReference type="EMBL" id="KZ520090">
    <property type="protein sequence ID" value="PKU28558.1"/>
    <property type="molecule type" value="Genomic_DNA"/>
</dbReference>
<feature type="compositionally biased region" description="Basic residues" evidence="1">
    <location>
        <begin position="134"/>
        <end position="143"/>
    </location>
</feature>